<dbReference type="GO" id="GO:0046872">
    <property type="term" value="F:metal ion binding"/>
    <property type="evidence" value="ECO:0007669"/>
    <property type="project" value="InterPro"/>
</dbReference>
<dbReference type="InterPro" id="IPR041472">
    <property type="entry name" value="BL00235/CARNS1_N"/>
</dbReference>
<dbReference type="GO" id="GO:0016874">
    <property type="term" value="F:ligase activity"/>
    <property type="evidence" value="ECO:0007669"/>
    <property type="project" value="UniProtKB-KW"/>
</dbReference>
<evidence type="ECO:0000256" key="1">
    <source>
        <dbReference type="ARBA" id="ARBA00022598"/>
    </source>
</evidence>
<proteinExistence type="predicted"/>
<dbReference type="SUPFAM" id="SSF56059">
    <property type="entry name" value="Glutathione synthetase ATP-binding domain-like"/>
    <property type="match status" value="1"/>
</dbReference>
<dbReference type="PANTHER" id="PTHR43585:SF2">
    <property type="entry name" value="ATP-GRASP ENZYME FSQD"/>
    <property type="match status" value="1"/>
</dbReference>
<keyword evidence="7" id="KW-1185">Reference proteome</keyword>
<dbReference type="Pfam" id="PF18130">
    <property type="entry name" value="ATPgrasp_N"/>
    <property type="match status" value="1"/>
</dbReference>
<evidence type="ECO:0000313" key="7">
    <source>
        <dbReference type="Proteomes" id="UP000591131"/>
    </source>
</evidence>
<accession>A0A7J6N1S4</accession>
<dbReference type="EMBL" id="JAAPAO010000008">
    <property type="protein sequence ID" value="KAF4677795.1"/>
    <property type="molecule type" value="Genomic_DNA"/>
</dbReference>
<organism evidence="6 7">
    <name type="scientific">Perkinsus chesapeaki</name>
    <name type="common">Clam parasite</name>
    <name type="synonym">Perkinsus andrewsi</name>
    <dbReference type="NCBI Taxonomy" id="330153"/>
    <lineage>
        <taxon>Eukaryota</taxon>
        <taxon>Sar</taxon>
        <taxon>Alveolata</taxon>
        <taxon>Perkinsozoa</taxon>
        <taxon>Perkinsea</taxon>
        <taxon>Perkinsida</taxon>
        <taxon>Perkinsidae</taxon>
        <taxon>Perkinsus</taxon>
    </lineage>
</organism>
<evidence type="ECO:0000256" key="4">
    <source>
        <dbReference type="PROSITE-ProRule" id="PRU00409"/>
    </source>
</evidence>
<dbReference type="Gene3D" id="3.30.470.20">
    <property type="entry name" value="ATP-grasp fold, B domain"/>
    <property type="match status" value="1"/>
</dbReference>
<evidence type="ECO:0000259" key="5">
    <source>
        <dbReference type="PROSITE" id="PS50975"/>
    </source>
</evidence>
<dbReference type="PANTHER" id="PTHR43585">
    <property type="entry name" value="FUMIPYRROLE BIOSYNTHESIS PROTEIN C"/>
    <property type="match status" value="1"/>
</dbReference>
<keyword evidence="1" id="KW-0436">Ligase</keyword>
<gene>
    <name evidence="6" type="primary">CARNS1_7</name>
    <name evidence="6" type="ORF">FOL47_010389</name>
</gene>
<comment type="caution">
    <text evidence="6">The sequence shown here is derived from an EMBL/GenBank/DDBJ whole genome shotgun (WGS) entry which is preliminary data.</text>
</comment>
<feature type="domain" description="ATP-grasp" evidence="5">
    <location>
        <begin position="169"/>
        <end position="382"/>
    </location>
</feature>
<dbReference type="PROSITE" id="PS50975">
    <property type="entry name" value="ATP_GRASP"/>
    <property type="match status" value="1"/>
</dbReference>
<dbReference type="GO" id="GO:0005524">
    <property type="term" value="F:ATP binding"/>
    <property type="evidence" value="ECO:0007669"/>
    <property type="project" value="UniProtKB-UniRule"/>
</dbReference>
<sequence length="490" mass="53506">MSVPSIHAPHATHLPALGSQALLGHDAEVDSDDDLHASTHSAQLRRLSLLRNANVVFFGAGNRGKQHVYERAAELGVNVIIVDEPNSWVGDLLQAGLIKQYIPLDINTHDHDQLHREAVIALTELKRIDAICTIWETSVLPTARLCEEFGLPGPTVAAVQLARDKKKTRDTIEASGLPATRHQLVTSETDLEEASRIVGFPAVLKPVGGGASMGVHRVDSYDELVQTFIDTSATLAEMVLVNGIFERKKEDPNHTVEFGSFMLEEYLDGAEVDINIIMSNGIATYVCVHDNGPTLEPHFNETWDIFPSTLPTEQVAALEDLAVNSVLAMGFTMGVFHVEAKYTSRGPRLIEVNARMGGGPLRIQQKVATGVDLVDELLLISLGLPSAPFLLPVEERNAVVCLSVNALKSGTISDLSFTKQWDSIDGVTVLSNTLLIKEGQHLVGPEEGLPTWLADIIFRIPLSQTDDVKALAEHLNEVITEEFLNHYDSR</sequence>
<dbReference type="InterPro" id="IPR011761">
    <property type="entry name" value="ATP-grasp"/>
</dbReference>
<protein>
    <submittedName>
        <fullName evidence="6">Carnosine synthase 1</fullName>
    </submittedName>
</protein>
<name>A0A7J6N1S4_PERCH</name>
<dbReference type="Proteomes" id="UP000591131">
    <property type="component" value="Unassembled WGS sequence"/>
</dbReference>
<keyword evidence="3 4" id="KW-0067">ATP-binding</keyword>
<dbReference type="OrthoDB" id="434648at2759"/>
<dbReference type="Pfam" id="PF13535">
    <property type="entry name" value="ATP-grasp_4"/>
    <property type="match status" value="1"/>
</dbReference>
<evidence type="ECO:0000313" key="6">
    <source>
        <dbReference type="EMBL" id="KAF4677795.1"/>
    </source>
</evidence>
<dbReference type="AlphaFoldDB" id="A0A7J6N1S4"/>
<reference evidence="6 7" key="1">
    <citation type="submission" date="2020-04" db="EMBL/GenBank/DDBJ databases">
        <title>Perkinsus chesapeaki whole genome sequence.</title>
        <authorList>
            <person name="Bogema D.R."/>
        </authorList>
    </citation>
    <scope>NUCLEOTIDE SEQUENCE [LARGE SCALE GENOMIC DNA]</scope>
    <source>
        <strain evidence="6">ATCC PRA-425</strain>
    </source>
</reference>
<evidence type="ECO:0000256" key="3">
    <source>
        <dbReference type="ARBA" id="ARBA00022840"/>
    </source>
</evidence>
<keyword evidence="2 4" id="KW-0547">Nucleotide-binding</keyword>
<dbReference type="Gene3D" id="3.40.50.20">
    <property type="match status" value="1"/>
</dbReference>
<evidence type="ECO:0000256" key="2">
    <source>
        <dbReference type="ARBA" id="ARBA00022741"/>
    </source>
</evidence>
<dbReference type="InterPro" id="IPR052032">
    <property type="entry name" value="ATP-dep_AA_Ligase"/>
</dbReference>